<gene>
    <name evidence="10" type="ORF">DRW42_15795</name>
</gene>
<dbReference type="FunFam" id="3.30.565.10:FF:000006">
    <property type="entry name" value="Sensor histidine kinase WalK"/>
    <property type="match status" value="1"/>
</dbReference>
<dbReference type="Pfam" id="PF00512">
    <property type="entry name" value="HisKA"/>
    <property type="match status" value="1"/>
</dbReference>
<dbReference type="SMART" id="SM00388">
    <property type="entry name" value="HisKA"/>
    <property type="match status" value="1"/>
</dbReference>
<dbReference type="InterPro" id="IPR019734">
    <property type="entry name" value="TPR_rpt"/>
</dbReference>
<protein>
    <recommendedName>
        <fullName evidence="2">histidine kinase</fullName>
        <ecNumber evidence="2">2.7.13.3</ecNumber>
    </recommendedName>
</protein>
<dbReference type="InterPro" id="IPR036097">
    <property type="entry name" value="HisK_dim/P_sf"/>
</dbReference>
<dbReference type="Pfam" id="PF02518">
    <property type="entry name" value="HATPase_c"/>
    <property type="match status" value="1"/>
</dbReference>
<dbReference type="Gene3D" id="1.10.287.130">
    <property type="match status" value="1"/>
</dbReference>
<dbReference type="PANTHER" id="PTHR43711:SF1">
    <property type="entry name" value="HISTIDINE KINASE 1"/>
    <property type="match status" value="1"/>
</dbReference>
<evidence type="ECO:0000313" key="11">
    <source>
        <dbReference type="Proteomes" id="UP000252081"/>
    </source>
</evidence>
<dbReference type="InterPro" id="IPR005467">
    <property type="entry name" value="His_kinase_dom"/>
</dbReference>
<dbReference type="PRINTS" id="PR00344">
    <property type="entry name" value="BCTRLSENSOR"/>
</dbReference>
<feature type="domain" description="Histidine kinase" evidence="9">
    <location>
        <begin position="406"/>
        <end position="616"/>
    </location>
</feature>
<keyword evidence="7" id="KW-1133">Transmembrane helix</keyword>
<proteinExistence type="predicted"/>
<evidence type="ECO:0000259" key="9">
    <source>
        <dbReference type="PROSITE" id="PS50109"/>
    </source>
</evidence>
<dbReference type="RefSeq" id="WP_113949804.1">
    <property type="nucleotide sequence ID" value="NZ_QNQU01000013.1"/>
</dbReference>
<evidence type="ECO:0000256" key="1">
    <source>
        <dbReference type="ARBA" id="ARBA00000085"/>
    </source>
</evidence>
<dbReference type="PROSITE" id="PS50109">
    <property type="entry name" value="HIS_KIN"/>
    <property type="match status" value="1"/>
</dbReference>
<dbReference type="InterPro" id="IPR003661">
    <property type="entry name" value="HisK_dim/P_dom"/>
</dbReference>
<keyword evidence="11" id="KW-1185">Reference proteome</keyword>
<sequence length="616" mass="69468">MIKKGLFFLFLLLALSFNGFAQSEAEKLKGSLKNITDSFKYVDALNRLAMLMYEKNIDSTFYFTRRSREIANRLNYKKGKADALNNLGIFFDIKGDLQLALRYYNEAHTAYGDIRDSVNVVQTSMNIAMVYKEFGKDHRAVQWFDIAVKTGKELRHDSIMSLVIYNYLLMFPTRHKAEDKKNYIASAKEIALKYKDERTLLAVDQLVADELIANGKLKEGIALLQLTIKRAIDKKLFYVSMDMLIDIGDQLISSDTTLALDYYKKGLSLADKNGFLIYSEIFARKLFDYYTLKKDNPSAAVYSHKLVMLQEEQDKINNSSSVDYLDYALKEQQVDALVERSKYQITLLILTTIACLLAITIIIVIRQNLKRTKKLNAEVINKNNQMGDALSALEQSQADNTNLLKVVAHDLRSPIAAIYTTTELMLGDEGRSQDDQDMLTLIKNSSKGSLELVKDLLQTQFTSNSLNKTPVDLGELLHYCASLLQNSAAAKGQHIKLDTKKLTILASGEKLWRVISNLIANAIKFSPNNATIEVRMESGTDTVKIAISDEGIGIPKEIEDKIFEMFTDAKRTGTAGEQSFGLGLAICKQIIKAHNGIIWFERRAEKGTTFFIELPA</sequence>
<dbReference type="PANTHER" id="PTHR43711">
    <property type="entry name" value="TWO-COMPONENT HISTIDINE KINASE"/>
    <property type="match status" value="1"/>
</dbReference>
<dbReference type="InterPro" id="IPR050736">
    <property type="entry name" value="Sensor_HK_Regulatory"/>
</dbReference>
<dbReference type="InterPro" id="IPR003594">
    <property type="entry name" value="HATPase_dom"/>
</dbReference>
<keyword evidence="4" id="KW-0808">Transferase</keyword>
<keyword evidence="6" id="KW-0902">Two-component regulatory system</keyword>
<dbReference type="SUPFAM" id="SSF55874">
    <property type="entry name" value="ATPase domain of HSP90 chaperone/DNA topoisomerase II/histidine kinase"/>
    <property type="match status" value="1"/>
</dbReference>
<comment type="catalytic activity">
    <reaction evidence="1">
        <text>ATP + protein L-histidine = ADP + protein N-phospho-L-histidine.</text>
        <dbReference type="EC" id="2.7.13.3"/>
    </reaction>
</comment>
<evidence type="ECO:0000313" key="10">
    <source>
        <dbReference type="EMBL" id="RBQ05453.1"/>
    </source>
</evidence>
<dbReference type="SMART" id="SM00387">
    <property type="entry name" value="HATPase_c"/>
    <property type="match status" value="1"/>
</dbReference>
<comment type="caution">
    <text evidence="10">The sequence shown here is derived from an EMBL/GenBank/DDBJ whole genome shotgun (WGS) entry which is preliminary data.</text>
</comment>
<dbReference type="InterPro" id="IPR004358">
    <property type="entry name" value="Sig_transdc_His_kin-like_C"/>
</dbReference>
<dbReference type="SUPFAM" id="SSF48452">
    <property type="entry name" value="TPR-like"/>
    <property type="match status" value="1"/>
</dbReference>
<evidence type="ECO:0000256" key="4">
    <source>
        <dbReference type="ARBA" id="ARBA00022679"/>
    </source>
</evidence>
<keyword evidence="7" id="KW-0472">Membrane</keyword>
<dbReference type="InterPro" id="IPR011990">
    <property type="entry name" value="TPR-like_helical_dom_sf"/>
</dbReference>
<dbReference type="OrthoDB" id="1301080at2"/>
<feature type="signal peptide" evidence="8">
    <location>
        <begin position="1"/>
        <end position="21"/>
    </location>
</feature>
<evidence type="ECO:0000256" key="7">
    <source>
        <dbReference type="SAM" id="Phobius"/>
    </source>
</evidence>
<dbReference type="EMBL" id="QNQU01000013">
    <property type="protein sequence ID" value="RBQ05453.1"/>
    <property type="molecule type" value="Genomic_DNA"/>
</dbReference>
<evidence type="ECO:0000256" key="5">
    <source>
        <dbReference type="ARBA" id="ARBA00022777"/>
    </source>
</evidence>
<evidence type="ECO:0000256" key="6">
    <source>
        <dbReference type="ARBA" id="ARBA00023012"/>
    </source>
</evidence>
<dbReference type="InterPro" id="IPR036890">
    <property type="entry name" value="HATPase_C_sf"/>
</dbReference>
<keyword evidence="5" id="KW-0418">Kinase</keyword>
<keyword evidence="3" id="KW-0597">Phosphoprotein</keyword>
<evidence type="ECO:0000256" key="3">
    <source>
        <dbReference type="ARBA" id="ARBA00022553"/>
    </source>
</evidence>
<reference evidence="10 11" key="1">
    <citation type="submission" date="2018-07" db="EMBL/GenBank/DDBJ databases">
        <title>A draft genome of a endophytic bacteria, a new species of Pedobacter.</title>
        <authorList>
            <person name="Zhang Z.D."/>
            <person name="Chen Z.J."/>
        </authorList>
    </citation>
    <scope>NUCLEOTIDE SEQUENCE [LARGE SCALE GENOMIC DNA]</scope>
    <source>
        <strain evidence="10 11">RS10</strain>
    </source>
</reference>
<dbReference type="SMART" id="SM00028">
    <property type="entry name" value="TPR"/>
    <property type="match status" value="2"/>
</dbReference>
<feature type="transmembrane region" description="Helical" evidence="7">
    <location>
        <begin position="343"/>
        <end position="365"/>
    </location>
</feature>
<feature type="chain" id="PRO_5017026507" description="histidine kinase" evidence="8">
    <location>
        <begin position="22"/>
        <end position="616"/>
    </location>
</feature>
<dbReference type="Gene3D" id="1.25.40.10">
    <property type="entry name" value="Tetratricopeptide repeat domain"/>
    <property type="match status" value="1"/>
</dbReference>
<keyword evidence="8" id="KW-0732">Signal</keyword>
<dbReference type="SUPFAM" id="SSF47384">
    <property type="entry name" value="Homodimeric domain of signal transducing histidine kinase"/>
    <property type="match status" value="1"/>
</dbReference>
<evidence type="ECO:0000256" key="2">
    <source>
        <dbReference type="ARBA" id="ARBA00012438"/>
    </source>
</evidence>
<accession>A0A366KW53</accession>
<dbReference type="CDD" id="cd00075">
    <property type="entry name" value="HATPase"/>
    <property type="match status" value="1"/>
</dbReference>
<dbReference type="GO" id="GO:0000155">
    <property type="term" value="F:phosphorelay sensor kinase activity"/>
    <property type="evidence" value="ECO:0007669"/>
    <property type="project" value="InterPro"/>
</dbReference>
<evidence type="ECO:0000256" key="8">
    <source>
        <dbReference type="SAM" id="SignalP"/>
    </source>
</evidence>
<dbReference type="Proteomes" id="UP000252081">
    <property type="component" value="Unassembled WGS sequence"/>
</dbReference>
<dbReference type="Gene3D" id="3.30.565.10">
    <property type="entry name" value="Histidine kinase-like ATPase, C-terminal domain"/>
    <property type="match status" value="1"/>
</dbReference>
<dbReference type="EC" id="2.7.13.3" evidence="2"/>
<keyword evidence="7" id="KW-0812">Transmembrane</keyword>
<dbReference type="AlphaFoldDB" id="A0A366KW53"/>
<name>A0A366KW53_9SPHI</name>
<organism evidence="10 11">
    <name type="scientific">Pedobacter miscanthi</name>
    <dbReference type="NCBI Taxonomy" id="2259170"/>
    <lineage>
        <taxon>Bacteria</taxon>
        <taxon>Pseudomonadati</taxon>
        <taxon>Bacteroidota</taxon>
        <taxon>Sphingobacteriia</taxon>
        <taxon>Sphingobacteriales</taxon>
        <taxon>Sphingobacteriaceae</taxon>
        <taxon>Pedobacter</taxon>
    </lineage>
</organism>
<dbReference type="CDD" id="cd00082">
    <property type="entry name" value="HisKA"/>
    <property type="match status" value="1"/>
</dbReference>